<dbReference type="EMBL" id="JACHDE010000002">
    <property type="protein sequence ID" value="MBB5399406.1"/>
    <property type="molecule type" value="Genomic_DNA"/>
</dbReference>
<evidence type="ECO:0000256" key="1">
    <source>
        <dbReference type="ARBA" id="ARBA00006484"/>
    </source>
</evidence>
<dbReference type="PRINTS" id="PR00080">
    <property type="entry name" value="SDRFAMILY"/>
</dbReference>
<dbReference type="PANTHER" id="PTHR24321:SF15">
    <property type="entry name" value="OXIDOREDUCTASE UCPA"/>
    <property type="match status" value="1"/>
</dbReference>
<dbReference type="GO" id="GO:0016491">
    <property type="term" value="F:oxidoreductase activity"/>
    <property type="evidence" value="ECO:0007669"/>
    <property type="project" value="UniProtKB-KW"/>
</dbReference>
<dbReference type="SUPFAM" id="SSF51735">
    <property type="entry name" value="NAD(P)-binding Rossmann-fold domains"/>
    <property type="match status" value="1"/>
</dbReference>
<dbReference type="RefSeq" id="WP_184225676.1">
    <property type="nucleotide sequence ID" value="NZ_JACHDE010000002.1"/>
</dbReference>
<comment type="similarity">
    <text evidence="1">Belongs to the short-chain dehydrogenases/reductases (SDR) family.</text>
</comment>
<dbReference type="InterPro" id="IPR036291">
    <property type="entry name" value="NAD(P)-bd_dom_sf"/>
</dbReference>
<dbReference type="InterPro" id="IPR020904">
    <property type="entry name" value="Sc_DH/Rdtase_CS"/>
</dbReference>
<dbReference type="PROSITE" id="PS00061">
    <property type="entry name" value="ADH_SHORT"/>
    <property type="match status" value="1"/>
</dbReference>
<gene>
    <name evidence="3" type="ORF">HDG41_001445</name>
</gene>
<organism evidence="3 4">
    <name type="scientific">Paraburkholderia youngii</name>
    <dbReference type="NCBI Taxonomy" id="2782701"/>
    <lineage>
        <taxon>Bacteria</taxon>
        <taxon>Pseudomonadati</taxon>
        <taxon>Pseudomonadota</taxon>
        <taxon>Betaproteobacteria</taxon>
        <taxon>Burkholderiales</taxon>
        <taxon>Burkholderiaceae</taxon>
        <taxon>Paraburkholderia</taxon>
    </lineage>
</organism>
<protein>
    <recommendedName>
        <fullName evidence="5">SDR family oxidoreductase</fullName>
    </recommendedName>
</protein>
<evidence type="ECO:0000256" key="2">
    <source>
        <dbReference type="ARBA" id="ARBA00023002"/>
    </source>
</evidence>
<evidence type="ECO:0008006" key="5">
    <source>
        <dbReference type="Google" id="ProtNLM"/>
    </source>
</evidence>
<sequence>MLNLHGKVAFVAGAGSVAEGWGNGRATAVLMARQGAKVFGVDYSAEALSGTTAAMEQEAGADWTGWLANMTSSEEVERAVAECLSRYGRIDILVNNVGGSAPGTPVSMSVDEWDGQLDRNLKTAFLGCKHVLPVMERQFAAEGRGGAIVNVSSIASMSFQVDGRVHVAYAASKAGLETLSRATAIAYVKKGIRVNSVVVGMMHTPLVAHRLTQQLGTTNAEDLAAKRNALIPMGRMGDAWDVANAVVFLASDEAGYITATQLVVDGGVTAARPGNVDSDAR</sequence>
<dbReference type="AlphaFoldDB" id="A0A7W8P0U4"/>
<dbReference type="Proteomes" id="UP000592820">
    <property type="component" value="Unassembled WGS sequence"/>
</dbReference>
<dbReference type="Pfam" id="PF13561">
    <property type="entry name" value="adh_short_C2"/>
    <property type="match status" value="1"/>
</dbReference>
<accession>A0A7W8P0U4</accession>
<evidence type="ECO:0000313" key="3">
    <source>
        <dbReference type="EMBL" id="MBB5399406.1"/>
    </source>
</evidence>
<keyword evidence="2" id="KW-0560">Oxidoreductase</keyword>
<dbReference type="FunFam" id="3.40.50.720:FF:000084">
    <property type="entry name" value="Short-chain dehydrogenase reductase"/>
    <property type="match status" value="1"/>
</dbReference>
<dbReference type="PANTHER" id="PTHR24321">
    <property type="entry name" value="DEHYDROGENASES, SHORT CHAIN"/>
    <property type="match status" value="1"/>
</dbReference>
<reference evidence="3 4" key="1">
    <citation type="submission" date="2020-08" db="EMBL/GenBank/DDBJ databases">
        <title>Genomic Encyclopedia of Type Strains, Phase IV (KMG-V): Genome sequencing to study the core and pangenomes of soil and plant-associated prokaryotes.</title>
        <authorList>
            <person name="Whitman W."/>
        </authorList>
    </citation>
    <scope>NUCLEOTIDE SEQUENCE [LARGE SCALE GENOMIC DNA]</scope>
    <source>
        <strain evidence="3 4">JPY162</strain>
    </source>
</reference>
<dbReference type="CDD" id="cd05233">
    <property type="entry name" value="SDR_c"/>
    <property type="match status" value="1"/>
</dbReference>
<comment type="caution">
    <text evidence="3">The sequence shown here is derived from an EMBL/GenBank/DDBJ whole genome shotgun (WGS) entry which is preliminary data.</text>
</comment>
<name>A0A7W8P0U4_9BURK</name>
<evidence type="ECO:0000313" key="4">
    <source>
        <dbReference type="Proteomes" id="UP000592820"/>
    </source>
</evidence>
<proteinExistence type="inferred from homology"/>
<dbReference type="InterPro" id="IPR002347">
    <property type="entry name" value="SDR_fam"/>
</dbReference>
<dbReference type="Gene3D" id="3.40.50.720">
    <property type="entry name" value="NAD(P)-binding Rossmann-like Domain"/>
    <property type="match status" value="1"/>
</dbReference>
<dbReference type="PRINTS" id="PR00081">
    <property type="entry name" value="GDHRDH"/>
</dbReference>